<keyword evidence="2" id="KW-1185">Reference proteome</keyword>
<organism evidence="1 2">
    <name type="scientific">Citricoccus parietis</name>
    <dbReference type="NCBI Taxonomy" id="592307"/>
    <lineage>
        <taxon>Bacteria</taxon>
        <taxon>Bacillati</taxon>
        <taxon>Actinomycetota</taxon>
        <taxon>Actinomycetes</taxon>
        <taxon>Micrococcales</taxon>
        <taxon>Micrococcaceae</taxon>
        <taxon>Citricoccus</taxon>
    </lineage>
</organism>
<gene>
    <name evidence="1" type="ORF">ACFFX0_30455</name>
</gene>
<evidence type="ECO:0000313" key="2">
    <source>
        <dbReference type="Proteomes" id="UP001589575"/>
    </source>
</evidence>
<evidence type="ECO:0000313" key="1">
    <source>
        <dbReference type="EMBL" id="MFB9075262.1"/>
    </source>
</evidence>
<comment type="caution">
    <text evidence="1">The sequence shown here is derived from an EMBL/GenBank/DDBJ whole genome shotgun (WGS) entry which is preliminary data.</text>
</comment>
<dbReference type="EMBL" id="JBHMFI010000023">
    <property type="protein sequence ID" value="MFB9075262.1"/>
    <property type="molecule type" value="Genomic_DNA"/>
</dbReference>
<dbReference type="Proteomes" id="UP001589575">
    <property type="component" value="Unassembled WGS sequence"/>
</dbReference>
<sequence length="64" mass="6794">MLPPSRLKAQRSTSPRRWLPLRRCPPLGPCSRAAVCVGCVGRVDRSCDRGGLGPRVLGALGGIL</sequence>
<name>A0ABV5G8K3_9MICC</name>
<reference evidence="1 2" key="1">
    <citation type="submission" date="2024-09" db="EMBL/GenBank/DDBJ databases">
        <authorList>
            <person name="Sun Q."/>
            <person name="Mori K."/>
        </authorList>
    </citation>
    <scope>NUCLEOTIDE SEQUENCE [LARGE SCALE GENOMIC DNA]</scope>
    <source>
        <strain evidence="1 2">CCM 7609</strain>
    </source>
</reference>
<accession>A0ABV5G8K3</accession>
<proteinExistence type="predicted"/>
<protein>
    <submittedName>
        <fullName evidence="1">Uncharacterized protein</fullName>
    </submittedName>
</protein>